<dbReference type="InterPro" id="IPR009006">
    <property type="entry name" value="Ala_racemase/Decarboxylase_C"/>
</dbReference>
<keyword evidence="2" id="KW-0210">Decarboxylase</keyword>
<dbReference type="OrthoDB" id="9802241at2"/>
<evidence type="ECO:0000256" key="3">
    <source>
        <dbReference type="ARBA" id="ARBA00022898"/>
    </source>
</evidence>
<gene>
    <name evidence="9" type="primary">lysA</name>
    <name evidence="9" type="ORF">Poly21_35030</name>
</gene>
<evidence type="ECO:0000259" key="7">
    <source>
        <dbReference type="Pfam" id="PF00278"/>
    </source>
</evidence>
<keyword evidence="4 9" id="KW-0456">Lyase</keyword>
<sequence>MANTSPTQSLPFDRSFIERVIADHPTPFVLYYEDGIRRRAQELSEAFAWNDGFQQYFAVKATPNPHIVAMMAEEGSGADCSSVAELITCERLGITGHDVMFTSNNTTVEEFAVATRLGAIINLDTPHHIDQLTQLDSLPEMVSFRFNPGPERQGNVIIGDPKEAKFGCTRDQIFEGYARCAELGITRFGLHAMVVSNELSVEALLQTAEMLFELAVQIHEKTGVAVECINLGGGIGVAYRPEQQGIDLQEFGQGVRALYESKLVPAGLAPLRLMMENGRAMTGPFGFLVTRVINQKTSYKNYVGVDACMSNLMRPGMYGAYHHISVLGKENVPAEQTVDVVGSLCENNDKFAVDRELPKTEVGDILVIHDAGAHAHSMGFQYNGRLRSAELLYNDAGEVREIRRAETLDDYFATVDFDSVKIACKQSTAGA</sequence>
<evidence type="ECO:0000256" key="1">
    <source>
        <dbReference type="ARBA" id="ARBA00001933"/>
    </source>
</evidence>
<protein>
    <submittedName>
        <fullName evidence="9">Diaminopimelate decarboxylase</fullName>
        <ecNumber evidence="9">4.1.1.20</ecNumber>
    </submittedName>
</protein>
<dbReference type="SUPFAM" id="SSF51419">
    <property type="entry name" value="PLP-binding barrel"/>
    <property type="match status" value="1"/>
</dbReference>
<dbReference type="InterPro" id="IPR029066">
    <property type="entry name" value="PLP-binding_barrel"/>
</dbReference>
<dbReference type="PANTHER" id="PTHR43727">
    <property type="entry name" value="DIAMINOPIMELATE DECARBOXYLASE"/>
    <property type="match status" value="1"/>
</dbReference>
<evidence type="ECO:0000256" key="6">
    <source>
        <dbReference type="RuleBase" id="RU003737"/>
    </source>
</evidence>
<dbReference type="EMBL" id="SJPU01000002">
    <property type="protein sequence ID" value="TWU16298.1"/>
    <property type="molecule type" value="Genomic_DNA"/>
</dbReference>
<dbReference type="SUPFAM" id="SSF50621">
    <property type="entry name" value="Alanine racemase C-terminal domain-like"/>
    <property type="match status" value="1"/>
</dbReference>
<evidence type="ECO:0000256" key="5">
    <source>
        <dbReference type="PIRSR" id="PIRSR600183-50"/>
    </source>
</evidence>
<feature type="domain" description="Orn/DAP/Arg decarboxylase 2 C-terminal" evidence="7">
    <location>
        <begin position="284"/>
        <end position="372"/>
    </location>
</feature>
<evidence type="ECO:0000256" key="2">
    <source>
        <dbReference type="ARBA" id="ARBA00022793"/>
    </source>
</evidence>
<dbReference type="CDD" id="cd06828">
    <property type="entry name" value="PLPDE_III_DapDC"/>
    <property type="match status" value="1"/>
</dbReference>
<evidence type="ECO:0000256" key="4">
    <source>
        <dbReference type="ARBA" id="ARBA00023239"/>
    </source>
</evidence>
<accession>A0A5C6BWC2</accession>
<dbReference type="InterPro" id="IPR022644">
    <property type="entry name" value="De-COase2_N"/>
</dbReference>
<evidence type="ECO:0000313" key="9">
    <source>
        <dbReference type="EMBL" id="TWU16298.1"/>
    </source>
</evidence>
<evidence type="ECO:0000259" key="8">
    <source>
        <dbReference type="Pfam" id="PF02784"/>
    </source>
</evidence>
<dbReference type="RefSeq" id="WP_146407980.1">
    <property type="nucleotide sequence ID" value="NZ_SJPU01000002.1"/>
</dbReference>
<dbReference type="GO" id="GO:0009089">
    <property type="term" value="P:lysine biosynthetic process via diaminopimelate"/>
    <property type="evidence" value="ECO:0007669"/>
    <property type="project" value="InterPro"/>
</dbReference>
<comment type="caution">
    <text evidence="9">The sequence shown here is derived from an EMBL/GenBank/DDBJ whole genome shotgun (WGS) entry which is preliminary data.</text>
</comment>
<dbReference type="PANTHER" id="PTHR43727:SF2">
    <property type="entry name" value="GROUP IV DECARBOXYLASE"/>
    <property type="match status" value="1"/>
</dbReference>
<dbReference type="PRINTS" id="PR01181">
    <property type="entry name" value="DAPDCRBXLASE"/>
</dbReference>
<dbReference type="InterPro" id="IPR022657">
    <property type="entry name" value="De-COase2_CS"/>
</dbReference>
<dbReference type="InterPro" id="IPR022643">
    <property type="entry name" value="De-COase2_C"/>
</dbReference>
<comment type="similarity">
    <text evidence="6">Belongs to the Orn/Lys/Arg decarboxylase class-II family.</text>
</comment>
<dbReference type="Pfam" id="PF02784">
    <property type="entry name" value="Orn_Arg_deC_N"/>
    <property type="match status" value="1"/>
</dbReference>
<name>A0A5C6BWC2_9BACT</name>
<dbReference type="InterPro" id="IPR002986">
    <property type="entry name" value="DAP_deCOOHase_LysA"/>
</dbReference>
<dbReference type="FunFam" id="3.20.20.10:FF:000003">
    <property type="entry name" value="Diaminopimelate decarboxylase"/>
    <property type="match status" value="1"/>
</dbReference>
<keyword evidence="10" id="KW-1185">Reference proteome</keyword>
<dbReference type="AlphaFoldDB" id="A0A5C6BWC2"/>
<dbReference type="GO" id="GO:0008836">
    <property type="term" value="F:diaminopimelate decarboxylase activity"/>
    <property type="evidence" value="ECO:0007669"/>
    <property type="project" value="UniProtKB-EC"/>
</dbReference>
<dbReference type="Proteomes" id="UP000319908">
    <property type="component" value="Unassembled WGS sequence"/>
</dbReference>
<keyword evidence="3 5" id="KW-0663">Pyridoxal phosphate</keyword>
<dbReference type="Gene3D" id="2.40.37.10">
    <property type="entry name" value="Lyase, Ornithine Decarboxylase, Chain A, domain 1"/>
    <property type="match status" value="1"/>
</dbReference>
<feature type="domain" description="Orn/DAP/Arg decarboxylase 2 N-terminal" evidence="8">
    <location>
        <begin position="35"/>
        <end position="282"/>
    </location>
</feature>
<dbReference type="PRINTS" id="PR01179">
    <property type="entry name" value="ODADCRBXLASE"/>
</dbReference>
<dbReference type="Gene3D" id="3.20.20.10">
    <property type="entry name" value="Alanine racemase"/>
    <property type="match status" value="1"/>
</dbReference>
<dbReference type="PROSITE" id="PS00879">
    <property type="entry name" value="ODR_DC_2_2"/>
    <property type="match status" value="1"/>
</dbReference>
<dbReference type="InterPro" id="IPR000183">
    <property type="entry name" value="Orn/DAP/Arg_de-COase"/>
</dbReference>
<evidence type="ECO:0000313" key="10">
    <source>
        <dbReference type="Proteomes" id="UP000319908"/>
    </source>
</evidence>
<proteinExistence type="inferred from homology"/>
<comment type="cofactor">
    <cofactor evidence="1 5">
        <name>pyridoxal 5'-phosphate</name>
        <dbReference type="ChEBI" id="CHEBI:597326"/>
    </cofactor>
</comment>
<dbReference type="EC" id="4.1.1.20" evidence="9"/>
<dbReference type="Pfam" id="PF00278">
    <property type="entry name" value="Orn_DAP_Arg_deC"/>
    <property type="match status" value="1"/>
</dbReference>
<organism evidence="9 10">
    <name type="scientific">Allorhodopirellula heiligendammensis</name>
    <dbReference type="NCBI Taxonomy" id="2714739"/>
    <lineage>
        <taxon>Bacteria</taxon>
        <taxon>Pseudomonadati</taxon>
        <taxon>Planctomycetota</taxon>
        <taxon>Planctomycetia</taxon>
        <taxon>Pirellulales</taxon>
        <taxon>Pirellulaceae</taxon>
        <taxon>Allorhodopirellula</taxon>
    </lineage>
</organism>
<reference evidence="9 10" key="1">
    <citation type="journal article" date="2020" name="Antonie Van Leeuwenhoek">
        <title>Rhodopirellula heiligendammensis sp. nov., Rhodopirellula pilleata sp. nov., and Rhodopirellula solitaria sp. nov. isolated from natural or artificial marine surfaces in Northern Germany and California, USA, and emended description of the genus Rhodopirellula.</title>
        <authorList>
            <person name="Kallscheuer N."/>
            <person name="Wiegand S."/>
            <person name="Jogler M."/>
            <person name="Boedeker C."/>
            <person name="Peeters S.H."/>
            <person name="Rast P."/>
            <person name="Heuer A."/>
            <person name="Jetten M.S.M."/>
            <person name="Rohde M."/>
            <person name="Jogler C."/>
        </authorList>
    </citation>
    <scope>NUCLEOTIDE SEQUENCE [LARGE SCALE GENOMIC DNA]</scope>
    <source>
        <strain evidence="9 10">Poly21</strain>
    </source>
</reference>
<feature type="active site" description="Proton donor" evidence="5">
    <location>
        <position position="345"/>
    </location>
</feature>
<feature type="modified residue" description="N6-(pyridoxal phosphate)lysine" evidence="5">
    <location>
        <position position="60"/>
    </location>
</feature>